<evidence type="ECO:0000256" key="6">
    <source>
        <dbReference type="SAM" id="MobiDB-lite"/>
    </source>
</evidence>
<feature type="transmembrane region" description="Helical" evidence="7">
    <location>
        <begin position="39"/>
        <end position="60"/>
    </location>
</feature>
<dbReference type="EMBL" id="JAPZBO010000004">
    <property type="protein sequence ID" value="KAJ5318646.1"/>
    <property type="molecule type" value="Genomic_DNA"/>
</dbReference>
<keyword evidence="4 7" id="KW-0472">Membrane</keyword>
<feature type="transmembrane region" description="Helical" evidence="7">
    <location>
        <begin position="97"/>
        <end position="116"/>
    </location>
</feature>
<evidence type="ECO:0000256" key="1">
    <source>
        <dbReference type="ARBA" id="ARBA00004141"/>
    </source>
</evidence>
<dbReference type="PANTHER" id="PTHR33048">
    <property type="entry name" value="PTH11-LIKE INTEGRAL MEMBRANE PROTEIN (AFU_ORTHOLOGUE AFUA_5G11245)"/>
    <property type="match status" value="1"/>
</dbReference>
<feature type="transmembrane region" description="Helical" evidence="7">
    <location>
        <begin position="209"/>
        <end position="229"/>
    </location>
</feature>
<dbReference type="GO" id="GO:0016020">
    <property type="term" value="C:membrane"/>
    <property type="evidence" value="ECO:0007669"/>
    <property type="project" value="UniProtKB-SubCell"/>
</dbReference>
<evidence type="ECO:0000256" key="4">
    <source>
        <dbReference type="ARBA" id="ARBA00023136"/>
    </source>
</evidence>
<evidence type="ECO:0000313" key="10">
    <source>
        <dbReference type="Proteomes" id="UP001147746"/>
    </source>
</evidence>
<dbReference type="AlphaFoldDB" id="A0A9W9Q0T8"/>
<accession>A0A9W9Q0T8</accession>
<dbReference type="InterPro" id="IPR049326">
    <property type="entry name" value="Rhodopsin_dom_fungi"/>
</dbReference>
<feature type="transmembrane region" description="Helical" evidence="7">
    <location>
        <begin position="6"/>
        <end position="27"/>
    </location>
</feature>
<evidence type="ECO:0000256" key="2">
    <source>
        <dbReference type="ARBA" id="ARBA00022692"/>
    </source>
</evidence>
<evidence type="ECO:0000256" key="7">
    <source>
        <dbReference type="SAM" id="Phobius"/>
    </source>
</evidence>
<comment type="caution">
    <text evidence="9">The sequence shown here is derived from an EMBL/GenBank/DDBJ whole genome shotgun (WGS) entry which is preliminary data.</text>
</comment>
<keyword evidence="3 7" id="KW-1133">Transmembrane helix</keyword>
<feature type="region of interest" description="Disordered" evidence="6">
    <location>
        <begin position="293"/>
        <end position="320"/>
    </location>
</feature>
<organism evidence="9 10">
    <name type="scientific">Penicillium atrosanguineum</name>
    <dbReference type="NCBI Taxonomy" id="1132637"/>
    <lineage>
        <taxon>Eukaryota</taxon>
        <taxon>Fungi</taxon>
        <taxon>Dikarya</taxon>
        <taxon>Ascomycota</taxon>
        <taxon>Pezizomycotina</taxon>
        <taxon>Eurotiomycetes</taxon>
        <taxon>Eurotiomycetidae</taxon>
        <taxon>Eurotiales</taxon>
        <taxon>Aspergillaceae</taxon>
        <taxon>Penicillium</taxon>
    </lineage>
</organism>
<proteinExistence type="inferred from homology"/>
<feature type="transmembrane region" description="Helical" evidence="7">
    <location>
        <begin position="174"/>
        <end position="197"/>
    </location>
</feature>
<comment type="subcellular location">
    <subcellularLocation>
        <location evidence="1">Membrane</location>
        <topology evidence="1">Multi-pass membrane protein</topology>
    </subcellularLocation>
</comment>
<feature type="domain" description="Rhodopsin" evidence="8">
    <location>
        <begin position="23"/>
        <end position="266"/>
    </location>
</feature>
<name>A0A9W9Q0T8_9EURO</name>
<dbReference type="PANTHER" id="PTHR33048:SF152">
    <property type="entry name" value="INTEGRAL MEMBRANE PROTEIN"/>
    <property type="match status" value="1"/>
</dbReference>
<feature type="transmembrane region" description="Helical" evidence="7">
    <location>
        <begin position="128"/>
        <end position="154"/>
    </location>
</feature>
<dbReference type="Pfam" id="PF20684">
    <property type="entry name" value="Fung_rhodopsin"/>
    <property type="match status" value="1"/>
</dbReference>
<feature type="compositionally biased region" description="Basic and acidic residues" evidence="6">
    <location>
        <begin position="309"/>
        <end position="320"/>
    </location>
</feature>
<evidence type="ECO:0000256" key="3">
    <source>
        <dbReference type="ARBA" id="ARBA00022989"/>
    </source>
</evidence>
<reference evidence="9" key="1">
    <citation type="submission" date="2022-12" db="EMBL/GenBank/DDBJ databases">
        <authorList>
            <person name="Petersen C."/>
        </authorList>
    </citation>
    <scope>NUCLEOTIDE SEQUENCE</scope>
    <source>
        <strain evidence="9">IBT 21472</strain>
    </source>
</reference>
<keyword evidence="2 7" id="KW-0812">Transmembrane</keyword>
<dbReference type="InterPro" id="IPR052337">
    <property type="entry name" value="SAT4-like"/>
</dbReference>
<dbReference type="Proteomes" id="UP001147746">
    <property type="component" value="Unassembled WGS sequence"/>
</dbReference>
<comment type="similarity">
    <text evidence="5">Belongs to the SAT4 family.</text>
</comment>
<sequence>MSTDGLIAEIFSEFGLGIFFLAVRLFVRLYLGGLRGLRLSDAFAVVAMVFWTMQTVMIYLQELCGNNIGLNAKIALLVPESQIHDMILGSKLAFMNWIWYISYIWCLKGVMLCLYWEWMQKLWRRHLVTVVSALCVTTWLACLLMHVCICTPVPQNWQIKPYPGDHCTLRQPLYRVTAVLNVLTNVCLLTIPIPVFITLQITFKKKAILITMFSSGIFVIICTILRAYYSLGDITNLPIALRWASRECCIAAVIVSLPGIKPFFQKDPATFAYDGFGSQESDRNTEFEDMPWESLPGYSQENIWGSVESGDKQWHRNTSE</sequence>
<evidence type="ECO:0000256" key="5">
    <source>
        <dbReference type="ARBA" id="ARBA00038359"/>
    </source>
</evidence>
<evidence type="ECO:0000259" key="8">
    <source>
        <dbReference type="Pfam" id="PF20684"/>
    </source>
</evidence>
<protein>
    <recommendedName>
        <fullName evidence="8">Rhodopsin domain-containing protein</fullName>
    </recommendedName>
</protein>
<gene>
    <name evidence="9" type="ORF">N7476_005066</name>
</gene>
<evidence type="ECO:0000313" key="9">
    <source>
        <dbReference type="EMBL" id="KAJ5318646.1"/>
    </source>
</evidence>
<keyword evidence="10" id="KW-1185">Reference proteome</keyword>
<reference evidence="9" key="2">
    <citation type="journal article" date="2023" name="IMA Fungus">
        <title>Comparative genomic study of the Penicillium genus elucidates a diverse pangenome and 15 lateral gene transfer events.</title>
        <authorList>
            <person name="Petersen C."/>
            <person name="Sorensen T."/>
            <person name="Nielsen M.R."/>
            <person name="Sondergaard T.E."/>
            <person name="Sorensen J.L."/>
            <person name="Fitzpatrick D.A."/>
            <person name="Frisvad J.C."/>
            <person name="Nielsen K.L."/>
        </authorList>
    </citation>
    <scope>NUCLEOTIDE SEQUENCE</scope>
    <source>
        <strain evidence="9">IBT 21472</strain>
    </source>
</reference>